<dbReference type="InterPro" id="IPR011611">
    <property type="entry name" value="PfkB_dom"/>
</dbReference>
<dbReference type="Pfam" id="PF00294">
    <property type="entry name" value="PfkB"/>
    <property type="match status" value="1"/>
</dbReference>
<keyword evidence="7 9" id="KW-0630">Potassium</keyword>
<keyword evidence="1 9" id="KW-0808">Transferase</keyword>
<evidence type="ECO:0000256" key="2">
    <source>
        <dbReference type="ARBA" id="ARBA00022723"/>
    </source>
</evidence>
<feature type="binding site" evidence="9">
    <location>
        <begin position="218"/>
        <end position="223"/>
    </location>
    <ligand>
        <name>ATP</name>
        <dbReference type="ChEBI" id="CHEBI:30616"/>
    </ligand>
</feature>
<feature type="binding site" evidence="9">
    <location>
        <position position="285"/>
    </location>
    <ligand>
        <name>K(+)</name>
        <dbReference type="ChEBI" id="CHEBI:29103"/>
    </ligand>
</feature>
<accession>A0ABT3HDL2</accession>
<keyword evidence="8 9" id="KW-0119">Carbohydrate metabolism</keyword>
<evidence type="ECO:0000256" key="3">
    <source>
        <dbReference type="ARBA" id="ARBA00022741"/>
    </source>
</evidence>
<sequence length="309" mass="31047">MAANILVFGSLNADLVFAVDRLPAPGETVIGPGYTVIPGGKGANQAVAAAGARVPVQMAGCVGADSFGDLLLRSLEGARVGTSFVHRIAAPTGCAAIGVDAAGANQIMVAGGANLEARAADVADAMLTPQTTLVLQMEVTAAENWALIRRARDRGTRTVLNVAPAAPLPEEILPLIDVLVVNEGEAVAVARGLDTDRGDPLDCGRFLAGRTGGTCVVTLGEAGSIGFSPEGAWRVGALPVKPVDTTAAGDGFVGWLAARLGFGDALPAAMRWAAVAAGLACETAGAQPSLPGLDAVAGRLSELAEPERV</sequence>
<feature type="binding site" evidence="9">
    <location>
        <begin position="12"/>
        <end position="14"/>
    </location>
    <ligand>
        <name>substrate</name>
    </ligand>
</feature>
<keyword evidence="2 9" id="KW-0479">Metal-binding</keyword>
<feature type="binding site" evidence="9">
    <location>
        <position position="250"/>
    </location>
    <ligand>
        <name>substrate</name>
    </ligand>
</feature>
<dbReference type="PANTHER" id="PTHR10584">
    <property type="entry name" value="SUGAR KINASE"/>
    <property type="match status" value="1"/>
</dbReference>
<feature type="binding site" evidence="9">
    <location>
        <position position="182"/>
    </location>
    <ligand>
        <name>ATP</name>
        <dbReference type="ChEBI" id="CHEBI:30616"/>
    </ligand>
</feature>
<evidence type="ECO:0000256" key="4">
    <source>
        <dbReference type="ARBA" id="ARBA00022777"/>
    </source>
</evidence>
<dbReference type="InterPro" id="IPR029056">
    <property type="entry name" value="Ribokinase-like"/>
</dbReference>
<evidence type="ECO:0000259" key="10">
    <source>
        <dbReference type="Pfam" id="PF00294"/>
    </source>
</evidence>
<comment type="cofactor">
    <cofactor evidence="9">
        <name>Mg(2+)</name>
        <dbReference type="ChEBI" id="CHEBI:18420"/>
    </cofactor>
    <text evidence="9">Requires a divalent cation, most likely magnesium in vivo, as an electrophilic catalyst to aid phosphoryl group transfer. It is the chelate of the metal and the nucleotide that is the actual substrate.</text>
</comment>
<comment type="caution">
    <text evidence="9">Lacks conserved residue(s) required for the propagation of feature annotation.</text>
</comment>
<evidence type="ECO:0000256" key="1">
    <source>
        <dbReference type="ARBA" id="ARBA00022679"/>
    </source>
</evidence>
<feature type="active site" description="Proton acceptor" evidence="9">
    <location>
        <position position="250"/>
    </location>
</feature>
<dbReference type="Gene3D" id="3.40.1190.20">
    <property type="match status" value="1"/>
</dbReference>
<feature type="binding site" evidence="9">
    <location>
        <position position="246"/>
    </location>
    <ligand>
        <name>K(+)</name>
        <dbReference type="ChEBI" id="CHEBI:29103"/>
    </ligand>
</feature>
<evidence type="ECO:0000256" key="5">
    <source>
        <dbReference type="ARBA" id="ARBA00022840"/>
    </source>
</evidence>
<feature type="binding site" evidence="9">
    <location>
        <position position="289"/>
    </location>
    <ligand>
        <name>K(+)</name>
        <dbReference type="ChEBI" id="CHEBI:29103"/>
    </ligand>
</feature>
<protein>
    <recommendedName>
        <fullName evidence="9">Ribokinase</fullName>
        <shortName evidence="9">RK</shortName>
        <ecNumber evidence="9">2.7.1.15</ecNumber>
    </recommendedName>
</protein>
<dbReference type="SUPFAM" id="SSF53613">
    <property type="entry name" value="Ribokinase-like"/>
    <property type="match status" value="1"/>
</dbReference>
<organism evidence="11 12">
    <name type="scientific">Rhodobium gokarnense</name>
    <dbReference type="NCBI Taxonomy" id="364296"/>
    <lineage>
        <taxon>Bacteria</taxon>
        <taxon>Pseudomonadati</taxon>
        <taxon>Pseudomonadota</taxon>
        <taxon>Alphaproteobacteria</taxon>
        <taxon>Hyphomicrobiales</taxon>
        <taxon>Rhodobiaceae</taxon>
        <taxon>Rhodobium</taxon>
    </lineage>
</organism>
<comment type="subcellular location">
    <subcellularLocation>
        <location evidence="9">Cytoplasm</location>
    </subcellularLocation>
</comment>
<keyword evidence="9" id="KW-0963">Cytoplasm</keyword>
<dbReference type="CDD" id="cd01174">
    <property type="entry name" value="ribokinase"/>
    <property type="match status" value="1"/>
</dbReference>
<feature type="binding site" evidence="9">
    <location>
        <position position="138"/>
    </location>
    <ligand>
        <name>substrate</name>
    </ligand>
</feature>
<comment type="subunit">
    <text evidence="9">Homodimer.</text>
</comment>
<proteinExistence type="inferred from homology"/>
<keyword evidence="5 9" id="KW-0067">ATP-binding</keyword>
<dbReference type="PANTHER" id="PTHR10584:SF166">
    <property type="entry name" value="RIBOKINASE"/>
    <property type="match status" value="1"/>
</dbReference>
<comment type="caution">
    <text evidence="11">The sequence shown here is derived from an EMBL/GenBank/DDBJ whole genome shotgun (WGS) entry which is preliminary data.</text>
</comment>
<keyword evidence="4 9" id="KW-0418">Kinase</keyword>
<comment type="catalytic activity">
    <reaction evidence="9">
        <text>D-ribose + ATP = D-ribose 5-phosphate + ADP + H(+)</text>
        <dbReference type="Rhea" id="RHEA:13697"/>
        <dbReference type="ChEBI" id="CHEBI:15378"/>
        <dbReference type="ChEBI" id="CHEBI:30616"/>
        <dbReference type="ChEBI" id="CHEBI:47013"/>
        <dbReference type="ChEBI" id="CHEBI:78346"/>
        <dbReference type="ChEBI" id="CHEBI:456216"/>
        <dbReference type="EC" id="2.7.1.15"/>
    </reaction>
</comment>
<feature type="domain" description="Carbohydrate kinase PfkB" evidence="10">
    <location>
        <begin position="3"/>
        <end position="291"/>
    </location>
</feature>
<feature type="binding site" evidence="9">
    <location>
        <position position="283"/>
    </location>
    <ligand>
        <name>K(+)</name>
        <dbReference type="ChEBI" id="CHEBI:29103"/>
    </ligand>
</feature>
<dbReference type="Proteomes" id="UP001209755">
    <property type="component" value="Unassembled WGS sequence"/>
</dbReference>
<dbReference type="EMBL" id="JAOQNS010000007">
    <property type="protein sequence ID" value="MCW2308493.1"/>
    <property type="molecule type" value="Genomic_DNA"/>
</dbReference>
<dbReference type="PRINTS" id="PR00990">
    <property type="entry name" value="RIBOKINASE"/>
</dbReference>
<comment type="similarity">
    <text evidence="9">Belongs to the carbohydrate kinase PfkB family. Ribokinase subfamily.</text>
</comment>
<keyword evidence="3 9" id="KW-0547">Nucleotide-binding</keyword>
<dbReference type="RefSeq" id="WP_264602109.1">
    <property type="nucleotide sequence ID" value="NZ_JAOQNS010000007.1"/>
</dbReference>
<feature type="binding site" evidence="9">
    <location>
        <position position="280"/>
    </location>
    <ligand>
        <name>K(+)</name>
        <dbReference type="ChEBI" id="CHEBI:29103"/>
    </ligand>
</feature>
<comment type="activity regulation">
    <text evidence="9">Activated by a monovalent cation that binds near, but not in, the active site. The most likely occupant of the site in vivo is potassium. Ion binding induces a conformational change that may alter substrate affinity.</text>
</comment>
<feature type="binding site" evidence="9">
    <location>
        <position position="244"/>
    </location>
    <ligand>
        <name>K(+)</name>
        <dbReference type="ChEBI" id="CHEBI:29103"/>
    </ligand>
</feature>
<gene>
    <name evidence="9" type="primary">rbsK</name>
    <name evidence="11" type="ORF">M2319_002835</name>
</gene>
<evidence type="ECO:0000256" key="8">
    <source>
        <dbReference type="ARBA" id="ARBA00023277"/>
    </source>
</evidence>
<evidence type="ECO:0000256" key="6">
    <source>
        <dbReference type="ARBA" id="ARBA00022842"/>
    </source>
</evidence>
<feature type="binding site" evidence="9">
    <location>
        <begin position="40"/>
        <end position="44"/>
    </location>
    <ligand>
        <name>substrate</name>
    </ligand>
</feature>
<comment type="function">
    <text evidence="9">Catalyzes the phosphorylation of ribose at O-5 in a reaction requiring ATP and magnesium. The resulting D-ribose-5-phosphate can then be used either for sythesis of nucleotides, histidine, and tryptophan, or as a component of the pentose phosphate pathway.</text>
</comment>
<reference evidence="12" key="1">
    <citation type="submission" date="2023-07" db="EMBL/GenBank/DDBJ databases">
        <title>Genome sequencing of Purple Non-Sulfur Bacteria from various extreme environments.</title>
        <authorList>
            <person name="Mayer M."/>
        </authorList>
    </citation>
    <scope>NUCLEOTIDE SEQUENCE [LARGE SCALE GENOMIC DNA]</scope>
    <source>
        <strain evidence="12">DSM 17935</strain>
    </source>
</reference>
<evidence type="ECO:0000256" key="7">
    <source>
        <dbReference type="ARBA" id="ARBA00022958"/>
    </source>
</evidence>
<keyword evidence="12" id="KW-1185">Reference proteome</keyword>
<name>A0ABT3HDL2_9HYPH</name>
<dbReference type="InterPro" id="IPR002139">
    <property type="entry name" value="Ribo/fructo_kinase"/>
</dbReference>
<dbReference type="HAMAP" id="MF_01987">
    <property type="entry name" value="Ribokinase"/>
    <property type="match status" value="1"/>
</dbReference>
<dbReference type="GO" id="GO:0004747">
    <property type="term" value="F:ribokinase activity"/>
    <property type="evidence" value="ECO:0007669"/>
    <property type="project" value="UniProtKB-EC"/>
</dbReference>
<comment type="pathway">
    <text evidence="9">Carbohydrate metabolism; D-ribose degradation; D-ribose 5-phosphate from beta-D-ribopyranose: step 2/2.</text>
</comment>
<evidence type="ECO:0000313" key="12">
    <source>
        <dbReference type="Proteomes" id="UP001209755"/>
    </source>
</evidence>
<feature type="binding site" evidence="9">
    <location>
        <begin position="249"/>
        <end position="250"/>
    </location>
    <ligand>
        <name>ATP</name>
        <dbReference type="ChEBI" id="CHEBI:30616"/>
    </ligand>
</feature>
<evidence type="ECO:0000256" key="9">
    <source>
        <dbReference type="HAMAP-Rule" id="MF_01987"/>
    </source>
</evidence>
<dbReference type="InterPro" id="IPR011877">
    <property type="entry name" value="Ribokinase"/>
</dbReference>
<dbReference type="EC" id="2.7.1.15" evidence="9"/>
<keyword evidence="6 9" id="KW-0460">Magnesium</keyword>
<evidence type="ECO:0000313" key="11">
    <source>
        <dbReference type="EMBL" id="MCW2308493.1"/>
    </source>
</evidence>